<protein>
    <submittedName>
        <fullName evidence="1">Uncharacterized protein</fullName>
    </submittedName>
</protein>
<accession>A0A421DRS3</accession>
<keyword evidence="2" id="KW-1185">Reference proteome</keyword>
<proteinExistence type="predicted"/>
<reference evidence="1 2" key="1">
    <citation type="submission" date="2016-09" db="EMBL/GenBank/DDBJ databases">
        <authorList>
            <person name="Doonan J."/>
            <person name="Pachebat J.A."/>
            <person name="Golyshin P.N."/>
            <person name="Denman S."/>
            <person name="Mcdonald J.E."/>
        </authorList>
    </citation>
    <scope>NUCLEOTIDE SEQUENCE [LARGE SCALE GENOMIC DNA]</scope>
    <source>
        <strain evidence="1 2">NCPPB 3934</strain>
    </source>
</reference>
<dbReference type="AlphaFoldDB" id="A0A421DRS3"/>
<dbReference type="EMBL" id="MJLZ01000006">
    <property type="protein sequence ID" value="RLM26871.1"/>
    <property type="molecule type" value="Genomic_DNA"/>
</dbReference>
<evidence type="ECO:0000313" key="1">
    <source>
        <dbReference type="EMBL" id="RLM26871.1"/>
    </source>
</evidence>
<dbReference type="Proteomes" id="UP000285648">
    <property type="component" value="Unassembled WGS sequence"/>
</dbReference>
<name>A0A421DRS3_9GAMM</name>
<organism evidence="1 2">
    <name type="scientific">Brenneria alni</name>
    <dbReference type="NCBI Taxonomy" id="71656"/>
    <lineage>
        <taxon>Bacteria</taxon>
        <taxon>Pseudomonadati</taxon>
        <taxon>Pseudomonadota</taxon>
        <taxon>Gammaproteobacteria</taxon>
        <taxon>Enterobacterales</taxon>
        <taxon>Pectobacteriaceae</taxon>
        <taxon>Brenneria</taxon>
    </lineage>
</organism>
<sequence length="59" mass="6762">MTINCFLFFIYVKRQNKISLIAEIEVANYAMSVLALHSTHMGCYASQSMVGFFGLYQIF</sequence>
<evidence type="ECO:0000313" key="2">
    <source>
        <dbReference type="Proteomes" id="UP000285648"/>
    </source>
</evidence>
<comment type="caution">
    <text evidence="1">The sequence shown here is derived from an EMBL/GenBank/DDBJ whole genome shotgun (WGS) entry which is preliminary data.</text>
</comment>
<gene>
    <name evidence="1" type="ORF">BIY29_04455</name>
</gene>